<reference evidence="2 3" key="1">
    <citation type="submission" date="2024-02" db="EMBL/GenBank/DDBJ databases">
        <authorList>
            <person name="Chen Y."/>
            <person name="Shah S."/>
            <person name="Dougan E. K."/>
            <person name="Thang M."/>
            <person name="Chan C."/>
        </authorList>
    </citation>
    <scope>NUCLEOTIDE SEQUENCE [LARGE SCALE GENOMIC DNA]</scope>
</reference>
<feature type="compositionally biased region" description="Basic and acidic residues" evidence="1">
    <location>
        <begin position="1"/>
        <end position="42"/>
    </location>
</feature>
<sequence length="1012" mass="112748">MSSHGKKDQAKLKEKNTGRALQRKDDKLDYSRTVRADPRDPRTVGSPCFGSHEPAAPFRGSPTGENAHQVQVETGVHTCIAWGAHALTRQAGALPVDVERQLDSLKEKAPYSDLLRNHEIGLDGAERSCLDRLEKIRRRKNYNRSSPSTPSTRATDETTVRTASEGYRSPSQQMPLRPRTPVIDVEQGGRPCNAPWEKGEAQFADAGGAGGRREGAQPISFDPELAGCGRGGAEDSVNYEEKNDIEPDYELIMADETDENYHDDFTILHLKDEEKNYMVNLTQDHFMDLEDEIYACGGLREEDRLDVLELCCEENSLLADTINKMGGKAERAGLFNGCDILKVEGGNKSPDASSSWEMNYMLNGGHVAWEWPRYNDGWYFPEVRSFLDYEDHNFDGCMFGLRSLEGFHKKPWTVRSSRSGVFELMERKCNGSHTHVPLEGGCRTKKSALYTTSMCRTAAKCILDNLDTAYDVFGVETIKIDRESLKTMTAQELERLTEQGTRRAAASTIWVVSQGRLKKFHVDQLRHTNERELIQRGNFDDYTLEFEKRKNYSQAQRRARSRTPVPVAFPGQSGQASSSASGLHRPEPEPGETVDDGMDETEAMEEAETGIDGNRLFHDVTYNPLKRIAGARPREGETPFHKKKELESAAMWRQNVSHDFVYGDFVYGVEIEMPENEVCKLRQLKSDPCVWVLDGPRPGDEPRGIIAAHVDDFLIAGDNLSPEWRAAMDKFKKAFRWSPWESTPFLRCGVTINQLEGHSFVLSHDEDCTEIKQVEIDKKQDFITDEEYSQCRAVLGAVQWRVLQSAPQHAAKLSWLQSALPHSKHNKDLLQQVNKEVHAQRHLSVHVKQLNVDRLEDIAFATWTDAAVGNRPDMTSTGGYLVAMVGRGPKGIGESSFMEVGQAAAGGSLQPCGGSPGALGRRARADALSLPMGRTDEQGGESSHLALATQQAAMVVDATSVYDAVQKGETASSAHSMKEKYAALELMSVAENLRLQGTRLLWVSSTLNCPMA</sequence>
<comment type="caution">
    <text evidence="2">The sequence shown here is derived from an EMBL/GenBank/DDBJ whole genome shotgun (WGS) entry which is preliminary data.</text>
</comment>
<feature type="compositionally biased region" description="Low complexity" evidence="1">
    <location>
        <begin position="144"/>
        <end position="153"/>
    </location>
</feature>
<evidence type="ECO:0000313" key="3">
    <source>
        <dbReference type="Proteomes" id="UP001642464"/>
    </source>
</evidence>
<evidence type="ECO:0000313" key="2">
    <source>
        <dbReference type="EMBL" id="CAK9035147.1"/>
    </source>
</evidence>
<accession>A0ABP0L8N8</accession>
<proteinExistence type="predicted"/>
<dbReference type="Proteomes" id="UP001642464">
    <property type="component" value="Unassembled WGS sequence"/>
</dbReference>
<feature type="compositionally biased region" description="Low complexity" evidence="1">
    <location>
        <begin position="571"/>
        <end position="582"/>
    </location>
</feature>
<feature type="region of interest" description="Disordered" evidence="1">
    <location>
        <begin position="552"/>
        <end position="597"/>
    </location>
</feature>
<feature type="region of interest" description="Disordered" evidence="1">
    <location>
        <begin position="140"/>
        <end position="177"/>
    </location>
</feature>
<protein>
    <submittedName>
        <fullName evidence="2">Retrovirus-related Pol polyprotein from transposon TNT 1-94</fullName>
    </submittedName>
</protein>
<keyword evidence="3" id="KW-1185">Reference proteome</keyword>
<evidence type="ECO:0000256" key="1">
    <source>
        <dbReference type="SAM" id="MobiDB-lite"/>
    </source>
</evidence>
<gene>
    <name evidence="2" type="ORF">SCF082_LOCUS21154</name>
</gene>
<name>A0ABP0L8N8_9DINO</name>
<organism evidence="2 3">
    <name type="scientific">Durusdinium trenchii</name>
    <dbReference type="NCBI Taxonomy" id="1381693"/>
    <lineage>
        <taxon>Eukaryota</taxon>
        <taxon>Sar</taxon>
        <taxon>Alveolata</taxon>
        <taxon>Dinophyceae</taxon>
        <taxon>Suessiales</taxon>
        <taxon>Symbiodiniaceae</taxon>
        <taxon>Durusdinium</taxon>
    </lineage>
</organism>
<feature type="region of interest" description="Disordered" evidence="1">
    <location>
        <begin position="1"/>
        <end position="65"/>
    </location>
</feature>
<dbReference type="EMBL" id="CAXAMM010014958">
    <property type="protein sequence ID" value="CAK9035147.1"/>
    <property type="molecule type" value="Genomic_DNA"/>
</dbReference>